<reference evidence="8" key="2">
    <citation type="journal article" date="2023" name="Microbiome">
        <title>Synthase-selected sorting approach identifies a beta-lactone synthase in a nudibranch symbiotic bacterium.</title>
        <authorList>
            <person name="Dzunkova M."/>
            <person name="La Clair J.J."/>
            <person name="Tyml T."/>
            <person name="Doud D."/>
            <person name="Schulz F."/>
            <person name="Piquer-Esteban S."/>
            <person name="Porcel Sanchis D."/>
            <person name="Osborn A."/>
            <person name="Robinson D."/>
            <person name="Louie K.B."/>
            <person name="Bowen B.P."/>
            <person name="Bowers R.M."/>
            <person name="Lee J."/>
            <person name="Arnau V."/>
            <person name="Diaz-Villanueva W."/>
            <person name="Stepanauskas R."/>
            <person name="Gosliner T."/>
            <person name="Date S.V."/>
            <person name="Northen T.R."/>
            <person name="Cheng J.F."/>
            <person name="Burkart M.D."/>
            <person name="Woyke T."/>
        </authorList>
    </citation>
    <scope>NUCLEOTIDE SEQUENCE</scope>
    <source>
        <strain evidence="8">Df01</strain>
    </source>
</reference>
<evidence type="ECO:0000256" key="5">
    <source>
        <dbReference type="ARBA" id="ARBA00022989"/>
    </source>
</evidence>
<gene>
    <name evidence="8" type="ORF">NQX30_03500</name>
</gene>
<accession>A0ABT7QLZ8</accession>
<feature type="transmembrane region" description="Helical" evidence="7">
    <location>
        <begin position="72"/>
        <end position="92"/>
    </location>
</feature>
<protein>
    <recommendedName>
        <fullName evidence="7">UPF0056 membrane protein</fullName>
    </recommendedName>
</protein>
<feature type="transmembrane region" description="Helical" evidence="7">
    <location>
        <begin position="6"/>
        <end position="28"/>
    </location>
</feature>
<feature type="transmembrane region" description="Helical" evidence="7">
    <location>
        <begin position="147"/>
        <end position="166"/>
    </location>
</feature>
<dbReference type="PANTHER" id="PTHR33508">
    <property type="entry name" value="UPF0056 MEMBRANE PROTEIN YHCE"/>
    <property type="match status" value="1"/>
</dbReference>
<evidence type="ECO:0000313" key="9">
    <source>
        <dbReference type="Proteomes" id="UP001168167"/>
    </source>
</evidence>
<feature type="transmembrane region" description="Helical" evidence="7">
    <location>
        <begin position="173"/>
        <end position="199"/>
    </location>
</feature>
<organism evidence="8 9">
    <name type="scientific">Candidatus Doriopsillibacter californiensis</name>
    <dbReference type="NCBI Taxonomy" id="2970740"/>
    <lineage>
        <taxon>Bacteria</taxon>
        <taxon>Pseudomonadati</taxon>
        <taxon>Pseudomonadota</taxon>
        <taxon>Gammaproteobacteria</taxon>
        <taxon>Candidatus Tethybacterales</taxon>
        <taxon>Candidatus Persebacteraceae</taxon>
        <taxon>Candidatus Doriopsillibacter</taxon>
    </lineage>
</organism>
<evidence type="ECO:0000256" key="7">
    <source>
        <dbReference type="RuleBase" id="RU362048"/>
    </source>
</evidence>
<keyword evidence="4 7" id="KW-0812">Transmembrane</keyword>
<proteinExistence type="inferred from homology"/>
<evidence type="ECO:0000256" key="4">
    <source>
        <dbReference type="ARBA" id="ARBA00022692"/>
    </source>
</evidence>
<comment type="similarity">
    <text evidence="2 7">Belongs to the UPF0056 (MarC) family.</text>
</comment>
<evidence type="ECO:0000256" key="2">
    <source>
        <dbReference type="ARBA" id="ARBA00009784"/>
    </source>
</evidence>
<keyword evidence="5 7" id="KW-1133">Transmembrane helix</keyword>
<feature type="transmembrane region" description="Helical" evidence="7">
    <location>
        <begin position="113"/>
        <end position="135"/>
    </location>
</feature>
<evidence type="ECO:0000256" key="6">
    <source>
        <dbReference type="ARBA" id="ARBA00023136"/>
    </source>
</evidence>
<keyword evidence="3" id="KW-1003">Cell membrane</keyword>
<evidence type="ECO:0000256" key="1">
    <source>
        <dbReference type="ARBA" id="ARBA00004651"/>
    </source>
</evidence>
<dbReference type="EMBL" id="JANQAO010000002">
    <property type="protein sequence ID" value="MDM5147435.1"/>
    <property type="molecule type" value="Genomic_DNA"/>
</dbReference>
<evidence type="ECO:0000313" key="8">
    <source>
        <dbReference type="EMBL" id="MDM5147435.1"/>
    </source>
</evidence>
<feature type="transmembrane region" description="Helical" evidence="7">
    <location>
        <begin position="40"/>
        <end position="60"/>
    </location>
</feature>
<dbReference type="NCBIfam" id="TIGR00427">
    <property type="entry name" value="NAAT family transporter"/>
    <property type="match status" value="1"/>
</dbReference>
<name>A0ABT7QLZ8_9GAMM</name>
<dbReference type="Proteomes" id="UP001168167">
    <property type="component" value="Unassembled WGS sequence"/>
</dbReference>
<sequence length="214" mass="22497">MLETLIISATTFFATISPFDVAAIYAALTAYGTNAEKWATAWRSVLLAGIIMLIFAFFGATLLKSLNISMPAFRTAGGVLLLLIGIEMVFARESGASSATPEERKEASARSEIFVFPLAMPLIAGPGSMSAIVLLMVDVEGVPLEQAAVLVGLVLVLLLTLVSMLLANQLQKVLGIIGMHVIARVFGVLLTALAVQFIFDGVAQSGLLTSVPAL</sequence>
<comment type="subcellular location">
    <subcellularLocation>
        <location evidence="1 7">Cell membrane</location>
        <topology evidence="1 7">Multi-pass membrane protein</topology>
    </subcellularLocation>
</comment>
<dbReference type="PANTHER" id="PTHR33508:SF1">
    <property type="entry name" value="UPF0056 MEMBRANE PROTEIN YHCE"/>
    <property type="match status" value="1"/>
</dbReference>
<dbReference type="Pfam" id="PF01914">
    <property type="entry name" value="MarC"/>
    <property type="match status" value="1"/>
</dbReference>
<reference evidence="8" key="1">
    <citation type="submission" date="2022-08" db="EMBL/GenBank/DDBJ databases">
        <authorList>
            <person name="Dzunkova M."/>
            <person name="La Clair J."/>
            <person name="Tyml T."/>
            <person name="Doud D."/>
            <person name="Schulz F."/>
            <person name="Piquer S."/>
            <person name="Porcel Sanchis D."/>
            <person name="Osborn A."/>
            <person name="Robinson D."/>
            <person name="Louie K.B."/>
            <person name="Bowen B.P."/>
            <person name="Bowers R."/>
            <person name="Lee J."/>
            <person name="Arnau Llombart V."/>
            <person name="Diaz Villanueva W."/>
            <person name="Gosliner T."/>
            <person name="Northen T."/>
            <person name="Cheng J.-F."/>
            <person name="Burkart M.D."/>
            <person name="Woyke T."/>
        </authorList>
    </citation>
    <scope>NUCLEOTIDE SEQUENCE</scope>
    <source>
        <strain evidence="8">Df01</strain>
    </source>
</reference>
<keyword evidence="6 7" id="KW-0472">Membrane</keyword>
<comment type="caution">
    <text evidence="8">The sequence shown here is derived from an EMBL/GenBank/DDBJ whole genome shotgun (WGS) entry which is preliminary data.</text>
</comment>
<keyword evidence="9" id="KW-1185">Reference proteome</keyword>
<dbReference type="InterPro" id="IPR002771">
    <property type="entry name" value="Multi_antbiot-R_MarC"/>
</dbReference>
<evidence type="ECO:0000256" key="3">
    <source>
        <dbReference type="ARBA" id="ARBA00022475"/>
    </source>
</evidence>